<dbReference type="Gene3D" id="3.40.30.10">
    <property type="entry name" value="Glutaredoxin"/>
    <property type="match status" value="1"/>
</dbReference>
<evidence type="ECO:0000256" key="3">
    <source>
        <dbReference type="ARBA" id="ARBA00022490"/>
    </source>
</evidence>
<comment type="similarity">
    <text evidence="2">Belongs to the glutaredoxin family. CC-type subfamily.</text>
</comment>
<reference evidence="6 7" key="1">
    <citation type="submission" date="2024-06" db="EMBL/GenBank/DDBJ databases">
        <title>A chromosome level genome sequence of Diviner's sage (Salvia divinorum).</title>
        <authorList>
            <person name="Ford S.A."/>
            <person name="Ro D.-K."/>
            <person name="Ness R.W."/>
            <person name="Phillips M.A."/>
        </authorList>
    </citation>
    <scope>NUCLEOTIDE SEQUENCE [LARGE SCALE GENOMIC DNA]</scope>
    <source>
        <strain evidence="6">SAF-2024a</strain>
        <tissue evidence="6">Leaf</tissue>
    </source>
</reference>
<dbReference type="Proteomes" id="UP001567538">
    <property type="component" value="Unassembled WGS sequence"/>
</dbReference>
<keyword evidence="7" id="KW-1185">Reference proteome</keyword>
<gene>
    <name evidence="6" type="primary">GRXC9</name>
    <name evidence="6" type="ORF">AAHA92_05305</name>
</gene>
<evidence type="ECO:0000259" key="5">
    <source>
        <dbReference type="Pfam" id="PF00462"/>
    </source>
</evidence>
<dbReference type="InterPro" id="IPR011905">
    <property type="entry name" value="GlrX-like_pln_2"/>
</dbReference>
<protein>
    <submittedName>
        <fullName evidence="6">Glutaredoxin-C9</fullName>
    </submittedName>
</protein>
<dbReference type="NCBIfam" id="TIGR02189">
    <property type="entry name" value="GlrX-like_plant"/>
    <property type="match status" value="1"/>
</dbReference>
<evidence type="ECO:0000313" key="6">
    <source>
        <dbReference type="EMBL" id="KAL1562764.1"/>
    </source>
</evidence>
<evidence type="ECO:0000256" key="1">
    <source>
        <dbReference type="ARBA" id="ARBA00004496"/>
    </source>
</evidence>
<dbReference type="Pfam" id="PF00462">
    <property type="entry name" value="Glutaredoxin"/>
    <property type="match status" value="1"/>
</dbReference>
<dbReference type="PANTHER" id="PTHR10168">
    <property type="entry name" value="GLUTAREDOXIN"/>
    <property type="match status" value="1"/>
</dbReference>
<dbReference type="SUPFAM" id="SSF52833">
    <property type="entry name" value="Thioredoxin-like"/>
    <property type="match status" value="1"/>
</dbReference>
<keyword evidence="3" id="KW-0963">Cytoplasm</keyword>
<dbReference type="GO" id="GO:0005737">
    <property type="term" value="C:cytoplasm"/>
    <property type="evidence" value="ECO:0007669"/>
    <property type="project" value="UniProtKB-SubCell"/>
</dbReference>
<dbReference type="PROSITE" id="PS51354">
    <property type="entry name" value="GLUTAREDOXIN_2"/>
    <property type="match status" value="1"/>
</dbReference>
<evidence type="ECO:0000256" key="2">
    <source>
        <dbReference type="ARBA" id="ARBA00007568"/>
    </source>
</evidence>
<evidence type="ECO:0000313" key="7">
    <source>
        <dbReference type="Proteomes" id="UP001567538"/>
    </source>
</evidence>
<comment type="subcellular location">
    <subcellularLocation>
        <location evidence="1">Cytoplasm</location>
    </subcellularLocation>
</comment>
<proteinExistence type="inferred from homology"/>
<keyword evidence="4" id="KW-0676">Redox-active center</keyword>
<name>A0ABD1I584_SALDI</name>
<dbReference type="EMBL" id="JBEAFC010000003">
    <property type="protein sequence ID" value="KAL1562764.1"/>
    <property type="molecule type" value="Genomic_DNA"/>
</dbReference>
<dbReference type="InterPro" id="IPR002109">
    <property type="entry name" value="Glutaredoxin"/>
</dbReference>
<sequence>MQEAIKIPTTLTADNTVRFLRQMGAGPTPSHVARRMVAESAVVVVGRRGCCMSHVAKRLLQGLGANPAVFEVDEKCEDEVLAELRAVHESAGTAQLPVVFVGGRWLGGLDRIMASHITGELTPLLKQAGALWL</sequence>
<dbReference type="InterPro" id="IPR036249">
    <property type="entry name" value="Thioredoxin-like_sf"/>
</dbReference>
<evidence type="ECO:0000256" key="4">
    <source>
        <dbReference type="ARBA" id="ARBA00023284"/>
    </source>
</evidence>
<dbReference type="AlphaFoldDB" id="A0ABD1I584"/>
<feature type="domain" description="Glutaredoxin" evidence="5">
    <location>
        <begin position="42"/>
        <end position="104"/>
    </location>
</feature>
<accession>A0ABD1I584</accession>
<comment type="caution">
    <text evidence="6">The sequence shown here is derived from an EMBL/GenBank/DDBJ whole genome shotgun (WGS) entry which is preliminary data.</text>
</comment>
<organism evidence="6 7">
    <name type="scientific">Salvia divinorum</name>
    <name type="common">Maria pastora</name>
    <name type="synonym">Diviner's sage</name>
    <dbReference type="NCBI Taxonomy" id="28513"/>
    <lineage>
        <taxon>Eukaryota</taxon>
        <taxon>Viridiplantae</taxon>
        <taxon>Streptophyta</taxon>
        <taxon>Embryophyta</taxon>
        <taxon>Tracheophyta</taxon>
        <taxon>Spermatophyta</taxon>
        <taxon>Magnoliopsida</taxon>
        <taxon>eudicotyledons</taxon>
        <taxon>Gunneridae</taxon>
        <taxon>Pentapetalae</taxon>
        <taxon>asterids</taxon>
        <taxon>lamiids</taxon>
        <taxon>Lamiales</taxon>
        <taxon>Lamiaceae</taxon>
        <taxon>Nepetoideae</taxon>
        <taxon>Mentheae</taxon>
        <taxon>Salviinae</taxon>
        <taxon>Salvia</taxon>
        <taxon>Salvia subgen. Calosphace</taxon>
    </lineage>
</organism>